<dbReference type="KEGG" id="salq:SYNTR_0111"/>
<sequence>MKTKKSILALLLIVVFLAAGCTAYSIPSGVVTDMLSNEDKELNVYVSVLPQKDFVEQIGGDKVNVSVLIPSGACPEHYEFTTEQLRKISNADLYISIGNIPVEEVWLERLQPANKDMVVVDSSESIETKQNDPHIWLSPRLVKIQAENIYRALTEIDPENKSYYQHNKKDFLKDLNHLDSFIEQTLADINNRMFVVYHPAWRYFASDYNLEEVGIEEHGKEPCAGDMCTIIDKAKLFNVNVIFDSPQHSSRSAQAVADEIGAELMILNPLPVNYIEDMKEATLTLRKGMTK</sequence>
<proteinExistence type="inferred from homology"/>
<reference evidence="5" key="1">
    <citation type="journal article" date="2019" name="Microbiology">
        <title>Complete Genome Sequence of an Uncultured Bacterium of the Candidate Phylum Bipolaricaulota.</title>
        <authorList>
            <person name="Kadnikov V.V."/>
            <person name="Mardanov A.V."/>
            <person name="Beletsky A.V."/>
            <person name="Frank Y.A."/>
            <person name="Karnachuk O.V."/>
            <person name="Ravin N.V."/>
        </authorList>
    </citation>
    <scope>NUCLEOTIDE SEQUENCE [LARGE SCALE GENOMIC DNA]</scope>
</reference>
<evidence type="ECO:0000256" key="1">
    <source>
        <dbReference type="ARBA" id="ARBA00011028"/>
    </source>
</evidence>
<dbReference type="PROSITE" id="PS51257">
    <property type="entry name" value="PROKAR_LIPOPROTEIN"/>
    <property type="match status" value="1"/>
</dbReference>
<dbReference type="RefSeq" id="WP_156202672.1">
    <property type="nucleotide sequence ID" value="NZ_CP046457.1"/>
</dbReference>
<dbReference type="PANTHER" id="PTHR42953">
    <property type="entry name" value="HIGH-AFFINITY ZINC UPTAKE SYSTEM PROTEIN ZNUA-RELATED"/>
    <property type="match status" value="1"/>
</dbReference>
<keyword evidence="5" id="KW-1185">Reference proteome</keyword>
<evidence type="ECO:0000256" key="2">
    <source>
        <dbReference type="ARBA" id="ARBA00022448"/>
    </source>
</evidence>
<dbReference type="Gene3D" id="3.40.50.1980">
    <property type="entry name" value="Nitrogenase molybdenum iron protein domain"/>
    <property type="match status" value="2"/>
</dbReference>
<protein>
    <submittedName>
        <fullName evidence="4">Zinc ABC transporter, substrate-binding protein ZnuA</fullName>
    </submittedName>
</protein>
<dbReference type="Proteomes" id="UP000426444">
    <property type="component" value="Chromosome"/>
</dbReference>
<dbReference type="AlphaFoldDB" id="A0A6I6DB26"/>
<gene>
    <name evidence="4" type="ORF">SYNTR_0111</name>
</gene>
<dbReference type="InterPro" id="IPR006127">
    <property type="entry name" value="ZnuA-like"/>
</dbReference>
<dbReference type="Pfam" id="PF01297">
    <property type="entry name" value="ZnuA"/>
    <property type="match status" value="1"/>
</dbReference>
<dbReference type="GO" id="GO:0030001">
    <property type="term" value="P:metal ion transport"/>
    <property type="evidence" value="ECO:0007669"/>
    <property type="project" value="InterPro"/>
</dbReference>
<accession>A0A6I6DB26</accession>
<dbReference type="InterPro" id="IPR050492">
    <property type="entry name" value="Bact_metal-bind_prot9"/>
</dbReference>
<dbReference type="GO" id="GO:0046872">
    <property type="term" value="F:metal ion binding"/>
    <property type="evidence" value="ECO:0007669"/>
    <property type="project" value="InterPro"/>
</dbReference>
<organism evidence="4 5">
    <name type="scientific">Candidatus Syntrophocurvum alkaliphilum</name>
    <dbReference type="NCBI Taxonomy" id="2293317"/>
    <lineage>
        <taxon>Bacteria</taxon>
        <taxon>Bacillati</taxon>
        <taxon>Bacillota</taxon>
        <taxon>Clostridia</taxon>
        <taxon>Eubacteriales</taxon>
        <taxon>Syntrophomonadaceae</taxon>
        <taxon>Candidatus Syntrophocurvum</taxon>
    </lineage>
</organism>
<keyword evidence="3" id="KW-0732">Signal</keyword>
<evidence type="ECO:0000313" key="5">
    <source>
        <dbReference type="Proteomes" id="UP000426444"/>
    </source>
</evidence>
<name>A0A6I6DB26_9FIRM</name>
<keyword evidence="2" id="KW-0813">Transport</keyword>
<evidence type="ECO:0000256" key="3">
    <source>
        <dbReference type="ARBA" id="ARBA00022729"/>
    </source>
</evidence>
<evidence type="ECO:0000313" key="4">
    <source>
        <dbReference type="EMBL" id="QGT98704.1"/>
    </source>
</evidence>
<dbReference type="EMBL" id="CP046457">
    <property type="protein sequence ID" value="QGT98704.1"/>
    <property type="molecule type" value="Genomic_DNA"/>
</dbReference>
<dbReference type="PANTHER" id="PTHR42953:SF3">
    <property type="entry name" value="HIGH-AFFINITY ZINC UPTAKE SYSTEM PROTEIN ZNUA"/>
    <property type="match status" value="1"/>
</dbReference>
<dbReference type="SUPFAM" id="SSF53807">
    <property type="entry name" value="Helical backbone' metal receptor"/>
    <property type="match status" value="1"/>
</dbReference>
<comment type="similarity">
    <text evidence="1">Belongs to the bacterial solute-binding protein 9 family.</text>
</comment>
<dbReference type="OrthoDB" id="9810636at2"/>